<dbReference type="PROSITE" id="PS01124">
    <property type="entry name" value="HTH_ARAC_FAMILY_2"/>
    <property type="match status" value="1"/>
</dbReference>
<keyword evidence="3" id="KW-0804">Transcription</keyword>
<name>A0ABR9VNK8_9SYNC</name>
<dbReference type="InterPro" id="IPR018060">
    <property type="entry name" value="HTH_AraC"/>
</dbReference>
<comment type="caution">
    <text evidence="5">The sequence shown here is derived from an EMBL/GenBank/DDBJ whole genome shotgun (WGS) entry which is preliminary data.</text>
</comment>
<organism evidence="5 6">
    <name type="scientific">Synechocystis salina LEGE 00031</name>
    <dbReference type="NCBI Taxonomy" id="1828736"/>
    <lineage>
        <taxon>Bacteria</taxon>
        <taxon>Bacillati</taxon>
        <taxon>Cyanobacteriota</taxon>
        <taxon>Cyanophyceae</taxon>
        <taxon>Synechococcales</taxon>
        <taxon>Merismopediaceae</taxon>
        <taxon>Synechocystis</taxon>
    </lineage>
</organism>
<gene>
    <name evidence="5" type="ORF">IQ217_03390</name>
</gene>
<dbReference type="Proteomes" id="UP000658720">
    <property type="component" value="Unassembled WGS sequence"/>
</dbReference>
<dbReference type="Pfam" id="PF12833">
    <property type="entry name" value="HTH_18"/>
    <property type="match status" value="1"/>
</dbReference>
<protein>
    <submittedName>
        <fullName evidence="5">Helix-turn-helix transcriptional regulator</fullName>
    </submittedName>
</protein>
<accession>A0ABR9VNK8</accession>
<evidence type="ECO:0000259" key="4">
    <source>
        <dbReference type="PROSITE" id="PS01124"/>
    </source>
</evidence>
<evidence type="ECO:0000256" key="1">
    <source>
        <dbReference type="ARBA" id="ARBA00023015"/>
    </source>
</evidence>
<evidence type="ECO:0000256" key="3">
    <source>
        <dbReference type="ARBA" id="ARBA00023163"/>
    </source>
</evidence>
<dbReference type="SUPFAM" id="SSF46689">
    <property type="entry name" value="Homeodomain-like"/>
    <property type="match status" value="2"/>
</dbReference>
<feature type="domain" description="HTH araC/xylS-type" evidence="4">
    <location>
        <begin position="221"/>
        <end position="322"/>
    </location>
</feature>
<dbReference type="PROSITE" id="PS00041">
    <property type="entry name" value="HTH_ARAC_FAMILY_1"/>
    <property type="match status" value="1"/>
</dbReference>
<evidence type="ECO:0000256" key="2">
    <source>
        <dbReference type="ARBA" id="ARBA00023125"/>
    </source>
</evidence>
<dbReference type="InterPro" id="IPR018062">
    <property type="entry name" value="HTH_AraC-typ_CS"/>
</dbReference>
<dbReference type="PANTHER" id="PTHR46796">
    <property type="entry name" value="HTH-TYPE TRANSCRIPTIONAL ACTIVATOR RHAS-RELATED"/>
    <property type="match status" value="1"/>
</dbReference>
<evidence type="ECO:0000313" key="6">
    <source>
        <dbReference type="Proteomes" id="UP000658720"/>
    </source>
</evidence>
<keyword evidence="2" id="KW-0238">DNA-binding</keyword>
<dbReference type="RefSeq" id="WP_194018921.1">
    <property type="nucleotide sequence ID" value="NZ_JADEVV010000006.1"/>
</dbReference>
<dbReference type="SMART" id="SM00342">
    <property type="entry name" value="HTH_ARAC"/>
    <property type="match status" value="1"/>
</dbReference>
<keyword evidence="6" id="KW-1185">Reference proteome</keyword>
<reference evidence="5 6" key="1">
    <citation type="submission" date="2020-10" db="EMBL/GenBank/DDBJ databases">
        <authorList>
            <person name="Castelo-Branco R."/>
            <person name="Eusebio N."/>
            <person name="Adriana R."/>
            <person name="Vieira A."/>
            <person name="Brugerolle De Fraissinette N."/>
            <person name="Rezende De Castro R."/>
            <person name="Schneider M.P."/>
            <person name="Vasconcelos V."/>
            <person name="Leao P.N."/>
        </authorList>
    </citation>
    <scope>NUCLEOTIDE SEQUENCE [LARGE SCALE GENOMIC DNA]</scope>
    <source>
        <strain evidence="5 6">LEGE 00031</strain>
    </source>
</reference>
<dbReference type="InterPro" id="IPR009057">
    <property type="entry name" value="Homeodomain-like_sf"/>
</dbReference>
<dbReference type="Gene3D" id="1.10.10.60">
    <property type="entry name" value="Homeodomain-like"/>
    <property type="match status" value="1"/>
</dbReference>
<dbReference type="EMBL" id="JADEVV010000006">
    <property type="protein sequence ID" value="MBE9252915.1"/>
    <property type="molecule type" value="Genomic_DNA"/>
</dbReference>
<proteinExistence type="predicted"/>
<sequence length="322" mass="36249">MVQKVQPPTPNLIHQKFQDTDEMAEALRLPLRITPLVLAPYSCEAVQLNLGNIAFNFTKSVVPLRVVGPKPAEAVFFSFLLNAVDEQKFIAHNCPINRQMLFGFDSEREVDLVIADSVLYCYVAVSAVLLNQYLCLMERDDLDARFLGQNQVCIPTTIGPLQVFVRELYTLVVNQTACLASLTFQRLLKEDFIPLLIQSIPPKGQLPTTSQRPLRRGDLVRQTEAFLEAHLNQPITLAAVAKSIFTSQRTLTYAFDQILGISPMVYLKILRLQVVRRLLKMTVPGTRTISAIAAEHGFYSPGHFARDYKTLFGETPKETLKQ</sequence>
<dbReference type="PANTHER" id="PTHR46796:SF12">
    <property type="entry name" value="HTH-TYPE DNA-BINDING TRANSCRIPTIONAL ACTIVATOR EUTR"/>
    <property type="match status" value="1"/>
</dbReference>
<evidence type="ECO:0000313" key="5">
    <source>
        <dbReference type="EMBL" id="MBE9252915.1"/>
    </source>
</evidence>
<keyword evidence="1" id="KW-0805">Transcription regulation</keyword>
<dbReference type="InterPro" id="IPR050204">
    <property type="entry name" value="AraC_XylS_family_regulators"/>
</dbReference>